<feature type="domain" description="Glycosyltransferase subfamily 4-like N-terminal" evidence="4">
    <location>
        <begin position="13"/>
        <end position="172"/>
    </location>
</feature>
<dbReference type="EMBL" id="FNFX01000005">
    <property type="protein sequence ID" value="SDK82100.1"/>
    <property type="molecule type" value="Genomic_DNA"/>
</dbReference>
<dbReference type="Pfam" id="PF00534">
    <property type="entry name" value="Glycos_transf_1"/>
    <property type="match status" value="1"/>
</dbReference>
<evidence type="ECO:0000259" key="3">
    <source>
        <dbReference type="Pfam" id="PF00534"/>
    </source>
</evidence>
<keyword evidence="1" id="KW-0328">Glycosyltransferase</keyword>
<dbReference type="SUPFAM" id="SSF53756">
    <property type="entry name" value="UDP-Glycosyltransferase/glycogen phosphorylase"/>
    <property type="match status" value="1"/>
</dbReference>
<reference evidence="6" key="1">
    <citation type="submission" date="2016-10" db="EMBL/GenBank/DDBJ databases">
        <authorList>
            <person name="Varghese N."/>
            <person name="Submissions S."/>
        </authorList>
    </citation>
    <scope>NUCLEOTIDE SEQUENCE [LARGE SCALE GENOMIC DNA]</scope>
    <source>
        <strain evidence="6">CBMB127</strain>
    </source>
</reference>
<dbReference type="InterPro" id="IPR001296">
    <property type="entry name" value="Glyco_trans_1"/>
</dbReference>
<dbReference type="GO" id="GO:0016757">
    <property type="term" value="F:glycosyltransferase activity"/>
    <property type="evidence" value="ECO:0007669"/>
    <property type="project" value="UniProtKB-KW"/>
</dbReference>
<dbReference type="AlphaFoldDB" id="A0A1G9F149"/>
<accession>A0A1G9F149</accession>
<keyword evidence="6" id="KW-1185">Reference proteome</keyword>
<evidence type="ECO:0000259" key="4">
    <source>
        <dbReference type="Pfam" id="PF13439"/>
    </source>
</evidence>
<evidence type="ECO:0000256" key="2">
    <source>
        <dbReference type="ARBA" id="ARBA00022679"/>
    </source>
</evidence>
<dbReference type="CDD" id="cd03801">
    <property type="entry name" value="GT4_PimA-like"/>
    <property type="match status" value="1"/>
</dbReference>
<feature type="domain" description="Glycosyl transferase family 1" evidence="3">
    <location>
        <begin position="187"/>
        <end position="349"/>
    </location>
</feature>
<dbReference type="PANTHER" id="PTHR12526">
    <property type="entry name" value="GLYCOSYLTRANSFERASE"/>
    <property type="match status" value="1"/>
</dbReference>
<gene>
    <name evidence="5" type="ORF">SAMN05192566_2564</name>
</gene>
<dbReference type="Proteomes" id="UP000198629">
    <property type="component" value="Unassembled WGS sequence"/>
</dbReference>
<protein>
    <submittedName>
        <fullName evidence="5">UDP-glucose:(Heptosyl)LPS alpha-1,3-glucosyltransferase</fullName>
    </submittedName>
</protein>
<organism evidence="5 6">
    <name type="scientific">Methylophilus rhizosphaerae</name>
    <dbReference type="NCBI Taxonomy" id="492660"/>
    <lineage>
        <taxon>Bacteria</taxon>
        <taxon>Pseudomonadati</taxon>
        <taxon>Pseudomonadota</taxon>
        <taxon>Betaproteobacteria</taxon>
        <taxon>Nitrosomonadales</taxon>
        <taxon>Methylophilaceae</taxon>
        <taxon>Methylophilus</taxon>
    </lineage>
</organism>
<dbReference type="Pfam" id="PF13439">
    <property type="entry name" value="Glyco_transf_4"/>
    <property type="match status" value="1"/>
</dbReference>
<dbReference type="InterPro" id="IPR028098">
    <property type="entry name" value="Glyco_trans_4-like_N"/>
</dbReference>
<dbReference type="STRING" id="492660.SAMN05192566_2564"/>
<dbReference type="OrthoDB" id="433681at2"/>
<dbReference type="Gene3D" id="3.40.50.2000">
    <property type="entry name" value="Glycogen Phosphorylase B"/>
    <property type="match status" value="2"/>
</dbReference>
<evidence type="ECO:0000256" key="1">
    <source>
        <dbReference type="ARBA" id="ARBA00022676"/>
    </source>
</evidence>
<sequence>MKFAFLIFKYFPFGGMQRDMLRTAQQLARHGHEVEVFAMSWQGETPPGIRVHLLPQRGWLNYQRYQKFIDAAFAHMRQHPFDYVVGYNRMAGLDAHFAADPCFIERAHKQRNFWYRLLPRFKWFASCEQVIFSAESRTEILMVALTEKPVFQHWYGTQDTRFHYIPPFLSAERFQSQDRTGMRAYLRQAFQFGADDFVYMLTGSGFHMKGLDRAIIALAALPPDILANTRIIAVGQDNPHDFEKLAAKLGVTDHVIISKGRTDIPQLMQGADICIHPARRENTGLVILEGMACGTPMLVTDTCGYAHYVDEANAGIVCHSPYDQAQFNVLFQTMRLNDAAANAEWGKNGWQKAQQLMQENDGSAEAKILIRLARQKKARIAQTA</sequence>
<dbReference type="PANTHER" id="PTHR12526:SF510">
    <property type="entry name" value="D-INOSITOL 3-PHOSPHATE GLYCOSYLTRANSFERASE"/>
    <property type="match status" value="1"/>
</dbReference>
<evidence type="ECO:0000313" key="6">
    <source>
        <dbReference type="Proteomes" id="UP000198629"/>
    </source>
</evidence>
<evidence type="ECO:0000313" key="5">
    <source>
        <dbReference type="EMBL" id="SDK82100.1"/>
    </source>
</evidence>
<keyword evidence="2 5" id="KW-0808">Transferase</keyword>
<proteinExistence type="predicted"/>
<name>A0A1G9F149_9PROT</name>